<dbReference type="GO" id="GO:0060090">
    <property type="term" value="F:molecular adaptor activity"/>
    <property type="evidence" value="ECO:0007669"/>
    <property type="project" value="TreeGrafter"/>
</dbReference>
<dbReference type="GO" id="GO:0006620">
    <property type="term" value="P:post-translational protein targeting to endoplasmic reticulum membrane"/>
    <property type="evidence" value="ECO:0007669"/>
    <property type="project" value="TreeGrafter"/>
</dbReference>
<feature type="repeat" description="TPR" evidence="3">
    <location>
        <begin position="79"/>
        <end position="112"/>
    </location>
</feature>
<proteinExistence type="predicted"/>
<dbReference type="InterPro" id="IPR013105">
    <property type="entry name" value="TPR_2"/>
</dbReference>
<organism evidence="5 6">
    <name type="scientific">Nitrosomonas ureae</name>
    <dbReference type="NCBI Taxonomy" id="44577"/>
    <lineage>
        <taxon>Bacteria</taxon>
        <taxon>Pseudomonadati</taxon>
        <taxon>Pseudomonadota</taxon>
        <taxon>Betaproteobacteria</taxon>
        <taxon>Nitrosomonadales</taxon>
        <taxon>Nitrosomonadaceae</taxon>
        <taxon>Nitrosomonas</taxon>
    </lineage>
</organism>
<feature type="repeat" description="TPR" evidence="3">
    <location>
        <begin position="45"/>
        <end position="78"/>
    </location>
</feature>
<keyword evidence="1" id="KW-0677">Repeat</keyword>
<gene>
    <name evidence="5" type="ORF">SAMN05216334_10188</name>
</gene>
<dbReference type="PANTHER" id="PTHR45831:SF2">
    <property type="entry name" value="LD24721P"/>
    <property type="match status" value="1"/>
</dbReference>
<dbReference type="PROSITE" id="PS50005">
    <property type="entry name" value="TPR"/>
    <property type="match status" value="3"/>
</dbReference>
<evidence type="ECO:0000313" key="6">
    <source>
        <dbReference type="Proteomes" id="UP000236753"/>
    </source>
</evidence>
<dbReference type="InterPro" id="IPR047150">
    <property type="entry name" value="SGT"/>
</dbReference>
<dbReference type="InterPro" id="IPR011990">
    <property type="entry name" value="TPR-like_helical_dom_sf"/>
</dbReference>
<dbReference type="OrthoDB" id="128717at2"/>
<feature type="signal peptide" evidence="4">
    <location>
        <begin position="1"/>
        <end position="21"/>
    </location>
</feature>
<evidence type="ECO:0000256" key="4">
    <source>
        <dbReference type="SAM" id="SignalP"/>
    </source>
</evidence>
<protein>
    <submittedName>
        <fullName evidence="5">Small glutamine-rich tetratricopeptide repeat-containing protein alpha</fullName>
    </submittedName>
</protein>
<dbReference type="SUPFAM" id="SSF48452">
    <property type="entry name" value="TPR-like"/>
    <property type="match status" value="1"/>
</dbReference>
<evidence type="ECO:0000256" key="3">
    <source>
        <dbReference type="PROSITE-ProRule" id="PRU00339"/>
    </source>
</evidence>
<dbReference type="PROSITE" id="PS50293">
    <property type="entry name" value="TPR_REGION"/>
    <property type="match status" value="2"/>
</dbReference>
<dbReference type="Pfam" id="PF07719">
    <property type="entry name" value="TPR_2"/>
    <property type="match status" value="1"/>
</dbReference>
<sequence>MYKLKQSLLIIGCLLILGGCATSQQKNNNETDSLSKSEDSRLVEAKQLYQLGREYYQKKEYAEAINVYEKSIELMPENYDAYNNLGVIYSILGEDELALHFIKEAIRLAPTLSYLHNNLGYSLLKQGYNSEAAGAFERALQLDPENSHARNNLRSAYKRMGCTPNEPCGQWQEPKQP</sequence>
<dbReference type="RefSeq" id="WP_103965089.1">
    <property type="nucleotide sequence ID" value="NZ_FNUX01000001.1"/>
</dbReference>
<feature type="repeat" description="TPR" evidence="3">
    <location>
        <begin position="113"/>
        <end position="146"/>
    </location>
</feature>
<keyword evidence="4" id="KW-0732">Signal</keyword>
<dbReference type="PANTHER" id="PTHR45831">
    <property type="entry name" value="LD24721P"/>
    <property type="match status" value="1"/>
</dbReference>
<dbReference type="GO" id="GO:0072380">
    <property type="term" value="C:TRC complex"/>
    <property type="evidence" value="ECO:0007669"/>
    <property type="project" value="TreeGrafter"/>
</dbReference>
<dbReference type="AlphaFoldDB" id="A0A1H5RLH9"/>
<evidence type="ECO:0000313" key="5">
    <source>
        <dbReference type="EMBL" id="SEF39199.1"/>
    </source>
</evidence>
<dbReference type="Gene3D" id="1.25.40.10">
    <property type="entry name" value="Tetratricopeptide repeat domain"/>
    <property type="match status" value="1"/>
</dbReference>
<keyword evidence="2 3" id="KW-0802">TPR repeat</keyword>
<evidence type="ECO:0000256" key="2">
    <source>
        <dbReference type="ARBA" id="ARBA00022803"/>
    </source>
</evidence>
<dbReference type="InterPro" id="IPR019734">
    <property type="entry name" value="TPR_rpt"/>
</dbReference>
<accession>A0A1H5RLH9</accession>
<dbReference type="EMBL" id="FNUX01000001">
    <property type="protein sequence ID" value="SEF39199.1"/>
    <property type="molecule type" value="Genomic_DNA"/>
</dbReference>
<dbReference type="Pfam" id="PF13414">
    <property type="entry name" value="TPR_11"/>
    <property type="match status" value="1"/>
</dbReference>
<dbReference type="SMART" id="SM00028">
    <property type="entry name" value="TPR"/>
    <property type="match status" value="3"/>
</dbReference>
<dbReference type="GO" id="GO:0016020">
    <property type="term" value="C:membrane"/>
    <property type="evidence" value="ECO:0007669"/>
    <property type="project" value="TreeGrafter"/>
</dbReference>
<name>A0A1H5RLH9_9PROT</name>
<feature type="chain" id="PRO_5009283159" evidence="4">
    <location>
        <begin position="22"/>
        <end position="177"/>
    </location>
</feature>
<reference evidence="5 6" key="1">
    <citation type="submission" date="2016-10" db="EMBL/GenBank/DDBJ databases">
        <authorList>
            <person name="de Groot N.N."/>
        </authorList>
    </citation>
    <scope>NUCLEOTIDE SEQUENCE [LARGE SCALE GENOMIC DNA]</scope>
    <source>
        <strain evidence="5 6">Nm13</strain>
    </source>
</reference>
<dbReference type="PROSITE" id="PS51257">
    <property type="entry name" value="PROKAR_LIPOPROTEIN"/>
    <property type="match status" value="1"/>
</dbReference>
<evidence type="ECO:0000256" key="1">
    <source>
        <dbReference type="ARBA" id="ARBA00022737"/>
    </source>
</evidence>
<dbReference type="Proteomes" id="UP000236753">
    <property type="component" value="Unassembled WGS sequence"/>
</dbReference>